<evidence type="ECO:0000256" key="2">
    <source>
        <dbReference type="ARBA" id="ARBA00017475"/>
    </source>
</evidence>
<dbReference type="GO" id="GO:0000470">
    <property type="term" value="P:maturation of LSU-rRNA"/>
    <property type="evidence" value="ECO:0007669"/>
    <property type="project" value="TreeGrafter"/>
</dbReference>
<evidence type="ECO:0000313" key="4">
    <source>
        <dbReference type="EnsemblMetazoa" id="SMAR010578-PA"/>
    </source>
</evidence>
<sequence length="293" mass="33512">MSGHLYSRFTSRFLYCEYLLALVGKIQNKSKMAVSIGTETKKRKLSGDVENDKPYIKIDDDTESDTENNEKAVDNTCETNEETTEIGNPSWADAMQKVLRGSGPVHKLLTKAKKDSAIKIIETKKKNGFEIVDNVDGVEKVVKIDEDSQSDEEIKQKHRQTKRKLQEWEILLKKKPNVTERERERALSRIATKGVVQLFNAVKQQQVTVNEKVKKAGTERKREKIMKNVSKGDFLDLLHGKSKSVNVRDEIRKSKKTTKEVKSEGWDLFRDDFMLGAKMKDWDKANDGNDDSS</sequence>
<reference evidence="4" key="2">
    <citation type="submission" date="2015-02" db="UniProtKB">
        <authorList>
            <consortium name="EnsemblMetazoa"/>
        </authorList>
    </citation>
    <scope>IDENTIFICATION</scope>
</reference>
<feature type="region of interest" description="Disordered" evidence="3">
    <location>
        <begin position="53"/>
        <end position="85"/>
    </location>
</feature>
<dbReference type="PhylomeDB" id="T1JA25"/>
<dbReference type="eggNOG" id="KOG2974">
    <property type="taxonomic scope" value="Eukaryota"/>
</dbReference>
<protein>
    <recommendedName>
        <fullName evidence="2">RRP15-like protein</fullName>
    </recommendedName>
</protein>
<dbReference type="GO" id="GO:0000460">
    <property type="term" value="P:maturation of 5.8S rRNA"/>
    <property type="evidence" value="ECO:0007669"/>
    <property type="project" value="TreeGrafter"/>
</dbReference>
<name>T1JA25_STRMM</name>
<comment type="similarity">
    <text evidence="1">Belongs to the RRP15 family.</text>
</comment>
<proteinExistence type="inferred from homology"/>
<dbReference type="STRING" id="126957.T1JA25"/>
<dbReference type="OMA" id="NAGWADC"/>
<dbReference type="GO" id="GO:0030687">
    <property type="term" value="C:preribosome, large subunit precursor"/>
    <property type="evidence" value="ECO:0007669"/>
    <property type="project" value="TreeGrafter"/>
</dbReference>
<dbReference type="HOGENOM" id="CLU_079732_1_1_1"/>
<dbReference type="PANTHER" id="PTHR13245">
    <property type="entry name" value="RRP15-LIKE PROTEIN"/>
    <property type="match status" value="1"/>
</dbReference>
<dbReference type="PANTHER" id="PTHR13245:SF14">
    <property type="entry name" value="RRP15-LIKE PROTEIN"/>
    <property type="match status" value="1"/>
</dbReference>
<dbReference type="EMBL" id="JH431981">
    <property type="status" value="NOT_ANNOTATED_CDS"/>
    <property type="molecule type" value="Genomic_DNA"/>
</dbReference>
<dbReference type="Proteomes" id="UP000014500">
    <property type="component" value="Unassembled WGS sequence"/>
</dbReference>
<dbReference type="Pfam" id="PF07890">
    <property type="entry name" value="Rrp15p"/>
    <property type="match status" value="1"/>
</dbReference>
<evidence type="ECO:0000313" key="5">
    <source>
        <dbReference type="Proteomes" id="UP000014500"/>
    </source>
</evidence>
<reference evidence="5" key="1">
    <citation type="submission" date="2011-05" db="EMBL/GenBank/DDBJ databases">
        <authorList>
            <person name="Richards S.R."/>
            <person name="Qu J."/>
            <person name="Jiang H."/>
            <person name="Jhangiani S.N."/>
            <person name="Agravi P."/>
            <person name="Goodspeed R."/>
            <person name="Gross S."/>
            <person name="Mandapat C."/>
            <person name="Jackson L."/>
            <person name="Mathew T."/>
            <person name="Pu L."/>
            <person name="Thornton R."/>
            <person name="Saada N."/>
            <person name="Wilczek-Boney K.B."/>
            <person name="Lee S."/>
            <person name="Kovar C."/>
            <person name="Wu Y."/>
            <person name="Scherer S.E."/>
            <person name="Worley K.C."/>
            <person name="Muzny D.M."/>
            <person name="Gibbs R."/>
        </authorList>
    </citation>
    <scope>NUCLEOTIDE SEQUENCE</scope>
    <source>
        <strain evidence="5">Brora</strain>
    </source>
</reference>
<organism evidence="4 5">
    <name type="scientific">Strigamia maritima</name>
    <name type="common">European centipede</name>
    <name type="synonym">Geophilus maritimus</name>
    <dbReference type="NCBI Taxonomy" id="126957"/>
    <lineage>
        <taxon>Eukaryota</taxon>
        <taxon>Metazoa</taxon>
        <taxon>Ecdysozoa</taxon>
        <taxon>Arthropoda</taxon>
        <taxon>Myriapoda</taxon>
        <taxon>Chilopoda</taxon>
        <taxon>Pleurostigmophora</taxon>
        <taxon>Geophilomorpha</taxon>
        <taxon>Linotaeniidae</taxon>
        <taxon>Strigamia</taxon>
    </lineage>
</organism>
<dbReference type="AlphaFoldDB" id="T1JA25"/>
<accession>T1JA25</accession>
<dbReference type="InterPro" id="IPR012459">
    <property type="entry name" value="Rrp15"/>
</dbReference>
<evidence type="ECO:0000256" key="1">
    <source>
        <dbReference type="ARBA" id="ARBA00007462"/>
    </source>
</evidence>
<dbReference type="EnsemblMetazoa" id="SMAR010578-RA">
    <property type="protein sequence ID" value="SMAR010578-PA"/>
    <property type="gene ID" value="SMAR010578"/>
</dbReference>
<evidence type="ECO:0000256" key="3">
    <source>
        <dbReference type="SAM" id="MobiDB-lite"/>
    </source>
</evidence>
<keyword evidence="5" id="KW-1185">Reference proteome</keyword>